<dbReference type="PROSITE" id="PS51186">
    <property type="entry name" value="GNAT"/>
    <property type="match status" value="1"/>
</dbReference>
<evidence type="ECO:0000259" key="1">
    <source>
        <dbReference type="PROSITE" id="PS51186"/>
    </source>
</evidence>
<dbReference type="EMBL" id="BNBA01000004">
    <property type="protein sequence ID" value="GHH48978.1"/>
    <property type="molecule type" value="Genomic_DNA"/>
</dbReference>
<organism evidence="2 3">
    <name type="scientific">Xanthomonas boreopolis</name>
    <dbReference type="NCBI Taxonomy" id="86183"/>
    <lineage>
        <taxon>Bacteria</taxon>
        <taxon>Pseudomonadati</taxon>
        <taxon>Pseudomonadota</taxon>
        <taxon>Gammaproteobacteria</taxon>
        <taxon>Lysobacterales</taxon>
        <taxon>Lysobacteraceae</taxon>
        <taxon>Xanthomonas</taxon>
    </lineage>
</organism>
<gene>
    <name evidence="2" type="ORF">GCM10009090_07760</name>
</gene>
<reference evidence="2" key="1">
    <citation type="journal article" date="2014" name="Int. J. Syst. Evol. Microbiol.">
        <title>Complete genome sequence of Corynebacterium casei LMG S-19264T (=DSM 44701T), isolated from a smear-ripened cheese.</title>
        <authorList>
            <consortium name="US DOE Joint Genome Institute (JGI-PGF)"/>
            <person name="Walter F."/>
            <person name="Albersmeier A."/>
            <person name="Kalinowski J."/>
            <person name="Ruckert C."/>
        </authorList>
    </citation>
    <scope>NUCLEOTIDE SEQUENCE</scope>
    <source>
        <strain evidence="2">JCM 13306</strain>
    </source>
</reference>
<name>A0A919F5P2_9XANT</name>
<accession>A0A919F5P2</accession>
<dbReference type="Proteomes" id="UP000623958">
    <property type="component" value="Unassembled WGS sequence"/>
</dbReference>
<evidence type="ECO:0000313" key="3">
    <source>
        <dbReference type="Proteomes" id="UP000623958"/>
    </source>
</evidence>
<comment type="caution">
    <text evidence="2">The sequence shown here is derived from an EMBL/GenBank/DDBJ whole genome shotgun (WGS) entry which is preliminary data.</text>
</comment>
<reference evidence="2" key="2">
    <citation type="submission" date="2020-09" db="EMBL/GenBank/DDBJ databases">
        <authorList>
            <person name="Sun Q."/>
            <person name="Ohkuma M."/>
        </authorList>
    </citation>
    <scope>NUCLEOTIDE SEQUENCE</scope>
    <source>
        <strain evidence="2">JCM 13306</strain>
    </source>
</reference>
<dbReference type="Pfam" id="PF00583">
    <property type="entry name" value="Acetyltransf_1"/>
    <property type="match status" value="1"/>
</dbReference>
<proteinExistence type="predicted"/>
<protein>
    <recommendedName>
        <fullName evidence="1">N-acetyltransferase domain-containing protein</fullName>
    </recommendedName>
</protein>
<dbReference type="SUPFAM" id="SSF55729">
    <property type="entry name" value="Acyl-CoA N-acyltransferases (Nat)"/>
    <property type="match status" value="1"/>
</dbReference>
<dbReference type="Gene3D" id="3.40.630.30">
    <property type="match status" value="1"/>
</dbReference>
<dbReference type="GO" id="GO:0016747">
    <property type="term" value="F:acyltransferase activity, transferring groups other than amino-acyl groups"/>
    <property type="evidence" value="ECO:0007669"/>
    <property type="project" value="InterPro"/>
</dbReference>
<dbReference type="CDD" id="cd04301">
    <property type="entry name" value="NAT_SF"/>
    <property type="match status" value="1"/>
</dbReference>
<dbReference type="RefSeq" id="WP_434028604.1">
    <property type="nucleotide sequence ID" value="NZ_BNBA01000004.1"/>
</dbReference>
<dbReference type="AlphaFoldDB" id="A0A919F5P2"/>
<sequence>MSALDRLRPYRATDLAACIALFESNVPDYFGAHERGDFLDSLDEDGLRYFVLEDSRGELLGCGGYAPHPEPSAAGLVWGMVRRDLHAHGLGTRLLEERLERIRAEGRFARVLIETTPMSQGFFARFGFVVRRIEPDGFGGGYDLVEMELPL</sequence>
<dbReference type="InterPro" id="IPR016181">
    <property type="entry name" value="Acyl_CoA_acyltransferase"/>
</dbReference>
<keyword evidence="3" id="KW-1185">Reference proteome</keyword>
<dbReference type="InterPro" id="IPR000182">
    <property type="entry name" value="GNAT_dom"/>
</dbReference>
<evidence type="ECO:0000313" key="2">
    <source>
        <dbReference type="EMBL" id="GHH48978.1"/>
    </source>
</evidence>
<feature type="domain" description="N-acetyltransferase" evidence="1">
    <location>
        <begin position="5"/>
        <end position="151"/>
    </location>
</feature>